<gene>
    <name evidence="1" type="ORF">YZ82_08085</name>
</gene>
<evidence type="ECO:0000313" key="1">
    <source>
        <dbReference type="EMBL" id="TWO18557.1"/>
    </source>
</evidence>
<reference evidence="1 2" key="1">
    <citation type="submission" date="2019-07" db="EMBL/GenBank/DDBJ databases">
        <title>Rapid identification of Enteric Bacteria from Whole Genome Sequences (WGS) using Average Nucleotide Identity (ANI).</title>
        <authorList>
            <person name="Lane C."/>
        </authorList>
    </citation>
    <scope>NUCLEOTIDE SEQUENCE [LARGE SCALE GENOMIC DNA]</scope>
    <source>
        <strain evidence="1 2">D2411</strain>
    </source>
</reference>
<accession>A0A562X8U5</accession>
<sequence>MKRIKIRQIRLRIDDENYARLLKAKEQKSSSINALINSALLEYFNKESDEKLLKENSDCKLSHTIQIKFSDAEFDLLKNRAKAHGFKAAAKELRFILINTLYENKFFSNLEMSKINLATSEFKRLGKNFYEAIELFKYKKGSLFEIKFDELKQSFTDILEAIELYKECVNAMNKDRQKRL</sequence>
<proteinExistence type="predicted"/>
<comment type="caution">
    <text evidence="1">The sequence shown here is derived from an EMBL/GenBank/DDBJ whole genome shotgun (WGS) entry which is preliminary data.</text>
</comment>
<dbReference type="Proteomes" id="UP000321812">
    <property type="component" value="Unassembled WGS sequence"/>
</dbReference>
<evidence type="ECO:0000313" key="2">
    <source>
        <dbReference type="Proteomes" id="UP000321812"/>
    </source>
</evidence>
<organism evidence="1 2">
    <name type="scientific">Campylobacter hyointestinalis</name>
    <dbReference type="NCBI Taxonomy" id="198"/>
    <lineage>
        <taxon>Bacteria</taxon>
        <taxon>Pseudomonadati</taxon>
        <taxon>Campylobacterota</taxon>
        <taxon>Epsilonproteobacteria</taxon>
        <taxon>Campylobacterales</taxon>
        <taxon>Campylobacteraceae</taxon>
        <taxon>Campylobacter</taxon>
    </lineage>
</organism>
<name>A0A562X8U5_CAMHY</name>
<dbReference type="EMBL" id="VOAP01000027">
    <property type="protein sequence ID" value="TWO18557.1"/>
    <property type="molecule type" value="Genomic_DNA"/>
</dbReference>
<dbReference type="AlphaFoldDB" id="A0A562X8U5"/>
<dbReference type="RefSeq" id="WP_147497577.1">
    <property type="nucleotide sequence ID" value="NZ_VOAP01000027.1"/>
</dbReference>
<protein>
    <submittedName>
        <fullName evidence="1">Uncharacterized protein</fullName>
    </submittedName>
</protein>